<keyword evidence="2" id="KW-1185">Reference proteome</keyword>
<name>A0A1B8AHM0_FUSPO</name>
<evidence type="ECO:0000313" key="2">
    <source>
        <dbReference type="Proteomes" id="UP000091967"/>
    </source>
</evidence>
<dbReference type="AlphaFoldDB" id="A0A1B8AHM0"/>
<reference evidence="1 2" key="1">
    <citation type="submission" date="2016-06" db="EMBL/GenBank/DDBJ databases">
        <title>Living apart together: crosstalk between the core and supernumerary genomes in a fungal plant pathogen.</title>
        <authorList>
            <person name="Vanheule A."/>
            <person name="Audenaert K."/>
            <person name="Warris S."/>
            <person name="Van De Geest H."/>
            <person name="Schijlen E."/>
            <person name="Hofte M."/>
            <person name="De Saeger S."/>
            <person name="Haesaert G."/>
            <person name="Waalwijk C."/>
            <person name="Van Der Lee T."/>
        </authorList>
    </citation>
    <scope>NUCLEOTIDE SEQUENCE [LARGE SCALE GENOMIC DNA]</scope>
    <source>
        <strain evidence="1 2">2516</strain>
    </source>
</reference>
<organism evidence="1 2">
    <name type="scientific">Fusarium poae</name>
    <dbReference type="NCBI Taxonomy" id="36050"/>
    <lineage>
        <taxon>Eukaryota</taxon>
        <taxon>Fungi</taxon>
        <taxon>Dikarya</taxon>
        <taxon>Ascomycota</taxon>
        <taxon>Pezizomycotina</taxon>
        <taxon>Sordariomycetes</taxon>
        <taxon>Hypocreomycetidae</taxon>
        <taxon>Hypocreales</taxon>
        <taxon>Nectriaceae</taxon>
        <taxon>Fusarium</taxon>
    </lineage>
</organism>
<gene>
    <name evidence="1" type="ORF">FPOA_11774</name>
</gene>
<evidence type="ECO:0000313" key="1">
    <source>
        <dbReference type="EMBL" id="OBS20053.1"/>
    </source>
</evidence>
<sequence>MTTTLAAQGAGVIKDPTSRLTITMQRGGAVIEIGDETEKSGRIYFTIPSQSATNPILKKAKVDFTASKATVDAISISSGNSEVFSAQELGATSTLTLDINSDTEINPNQGITLSIDLTFDDTTSYINVHSVSVDV</sequence>
<proteinExistence type="predicted"/>
<dbReference type="OMA" id="AIRFANM"/>
<dbReference type="EMBL" id="LYXU01000004">
    <property type="protein sequence ID" value="OBS20053.1"/>
    <property type="molecule type" value="Genomic_DNA"/>
</dbReference>
<dbReference type="Proteomes" id="UP000091967">
    <property type="component" value="Unassembled WGS sequence"/>
</dbReference>
<accession>A0A1B8AHM0</accession>
<comment type="caution">
    <text evidence="1">The sequence shown here is derived from an EMBL/GenBank/DDBJ whole genome shotgun (WGS) entry which is preliminary data.</text>
</comment>
<protein>
    <submittedName>
        <fullName evidence="1">Uncharacterized protein</fullName>
    </submittedName>
</protein>